<evidence type="ECO:0000313" key="2">
    <source>
        <dbReference type="Proteomes" id="UP001519343"/>
    </source>
</evidence>
<reference evidence="1 2" key="1">
    <citation type="submission" date="2021-03" db="EMBL/GenBank/DDBJ databases">
        <title>Genomic Encyclopedia of Type Strains, Phase IV (KMG-IV): sequencing the most valuable type-strain genomes for metagenomic binning, comparative biology and taxonomic classification.</title>
        <authorList>
            <person name="Goeker M."/>
        </authorList>
    </citation>
    <scope>NUCLEOTIDE SEQUENCE [LARGE SCALE GENOMIC DNA]</scope>
    <source>
        <strain evidence="1 2">DSM 24738</strain>
    </source>
</reference>
<protein>
    <submittedName>
        <fullName evidence="1">Uncharacterized protein</fullName>
    </submittedName>
</protein>
<sequence length="166" mass="18367">MGVRPNSRPLAYGSLYNPSPDFIEIDVRQENQRVDFTTNGPLFRTSADFENDELVVLTGGVYEISMNVTIQCSAFASSPPSNVIFRLFINENTPVLESDFELFNNIVFAGIQPGQGIQSDVRTTIGKTIQLELEPNDRLSVKYDLVGAGGLTLYRQPSLTATKLDE</sequence>
<keyword evidence="2" id="KW-1185">Reference proteome</keyword>
<comment type="caution">
    <text evidence="1">The sequence shown here is derived from an EMBL/GenBank/DDBJ whole genome shotgun (WGS) entry which is preliminary data.</text>
</comment>
<organism evidence="1 2">
    <name type="scientific">Ammoniphilus resinae</name>
    <dbReference type="NCBI Taxonomy" id="861532"/>
    <lineage>
        <taxon>Bacteria</taxon>
        <taxon>Bacillati</taxon>
        <taxon>Bacillota</taxon>
        <taxon>Bacilli</taxon>
        <taxon>Bacillales</taxon>
        <taxon>Paenibacillaceae</taxon>
        <taxon>Aneurinibacillus group</taxon>
        <taxon>Ammoniphilus</taxon>
    </lineage>
</organism>
<dbReference type="Proteomes" id="UP001519343">
    <property type="component" value="Unassembled WGS sequence"/>
</dbReference>
<gene>
    <name evidence="1" type="ORF">J2Z37_004300</name>
</gene>
<proteinExistence type="predicted"/>
<evidence type="ECO:0000313" key="1">
    <source>
        <dbReference type="EMBL" id="MBP1934280.1"/>
    </source>
</evidence>
<name>A0ABS4GVH1_9BACL</name>
<dbReference type="RefSeq" id="WP_209812287.1">
    <property type="nucleotide sequence ID" value="NZ_JAGGKT010000019.1"/>
</dbReference>
<dbReference type="EMBL" id="JAGGKT010000019">
    <property type="protein sequence ID" value="MBP1934280.1"/>
    <property type="molecule type" value="Genomic_DNA"/>
</dbReference>
<accession>A0ABS4GVH1</accession>